<dbReference type="RefSeq" id="WP_076970432.1">
    <property type="nucleotide sequence ID" value="NZ_LLWF02000131.1"/>
</dbReference>
<evidence type="ECO:0000259" key="7">
    <source>
        <dbReference type="SMART" id="SM00487"/>
    </source>
</evidence>
<proteinExistence type="predicted"/>
<keyword evidence="2" id="KW-0378">Hydrolase</keyword>
<reference evidence="8" key="1">
    <citation type="submission" date="2016-12" db="EMBL/GenBank/DDBJ databases">
        <title>Draft genome sequence of Roseomonas mucosa strain AU37, isolated from a peripheral intravenous catheter.</title>
        <authorList>
            <person name="Choudhury M.A."/>
            <person name="Sidjabat H.E."/>
            <person name="Wailan A.M."/>
            <person name="Zhang L."/>
            <person name="Marsh N.M."/>
            <person name="Rickard C.M."/>
            <person name="Davies M."/>
            <person name="Mcmillan D.J."/>
        </authorList>
    </citation>
    <scope>NUCLEOTIDE SEQUENCE [LARGE SCALE GENOMIC DNA]</scope>
    <source>
        <strain evidence="8">AU37</strain>
    </source>
</reference>
<evidence type="ECO:0000313" key="8">
    <source>
        <dbReference type="EMBL" id="ONH81354.1"/>
    </source>
</evidence>
<dbReference type="OrthoDB" id="7211215at2"/>
<dbReference type="GO" id="GO:0016787">
    <property type="term" value="F:hydrolase activity"/>
    <property type="evidence" value="ECO:0007669"/>
    <property type="project" value="UniProtKB-KW"/>
</dbReference>
<dbReference type="Pfam" id="PF00580">
    <property type="entry name" value="UvrD-helicase"/>
    <property type="match status" value="1"/>
</dbReference>
<dbReference type="InterPro" id="IPR003593">
    <property type="entry name" value="AAA+_ATPase"/>
</dbReference>
<evidence type="ECO:0000313" key="9">
    <source>
        <dbReference type="Proteomes" id="UP000054844"/>
    </source>
</evidence>
<sequence length="775" mass="86709">MEYVGITQETCSWLLTHHEVLGALADTLIQTDLSALSRSDLALGPLRLSGSEDGKILAIWNTDYLSNTGTESWGIFRLKGSLSISSQEDIASQVIERVLYVASQRLQGLMIEGDFIHRAWQNGSHTCLAGRGNTARQYSICYHEVAPGYEGLISRALICVGPEHNFDNLIARINLEVRNITPLVNKCNSLIEKQVRRPVLENEEFNKLRTAITPSEPDDGFLNSITVTTSGVENSKLANPYETIHWTFDQWIKSGLLNPAQRRATAADILRGHPIRIIGPAGSGKTLLMQLIALRYLNEYASSGQYIKIVYLVHNAAMAATVTDRFKALGGEEYLTGSKQTLAVTTLSEYGRKRIELDEQMVIDRDAQKTKEFQLEQVRAALRETLNKQPNLLPQSNLIQQVWQNEELFTAFAILVMAEISSVIKGRGLSEEKDRYINTEVPFSRFHRILGAPERAIVYDCYQHYHETVFEQYGMLDSDDIALSLAGRLRTPVWDLRRRTEGFDLVLVDEAHLFNENERRIFPLLSKNQTKHVPIALALDEAQEPFGLSTAGLGALGISNIENEKLPSNHRSTKEIIALAFFIIQRTTDLFDVDFPDFTEFREASVSSAHPSASPPVIITRNHDQKFGKFIVKSVQKLRSKNIRQIAVVCHAEVFWKDLHDSLVESQLPLHVITQRGEKIAPDQPVVVLSRPAFIGGQEFDAVILVGLEQGIMPPRVVNNPALAAALEQQVLREMYLSVSRARLRVIVAINYDSSPNAVIAAARDAGMLKDGRIE</sequence>
<evidence type="ECO:0000256" key="1">
    <source>
        <dbReference type="ARBA" id="ARBA00022741"/>
    </source>
</evidence>
<name>A0A1S8D0R0_9PROT</name>
<accession>A0A1S8D0R0</accession>
<evidence type="ECO:0000259" key="6">
    <source>
        <dbReference type="SMART" id="SM00382"/>
    </source>
</evidence>
<dbReference type="GO" id="GO:0005524">
    <property type="term" value="F:ATP binding"/>
    <property type="evidence" value="ECO:0007669"/>
    <property type="project" value="UniProtKB-KW"/>
</dbReference>
<keyword evidence="3" id="KW-0347">Helicase</keyword>
<dbReference type="GO" id="GO:0003677">
    <property type="term" value="F:DNA binding"/>
    <property type="evidence" value="ECO:0007669"/>
    <property type="project" value="InterPro"/>
</dbReference>
<feature type="domain" description="Helicase ATP-binding" evidence="7">
    <location>
        <begin position="253"/>
        <end position="601"/>
    </location>
</feature>
<evidence type="ECO:0000256" key="3">
    <source>
        <dbReference type="ARBA" id="ARBA00022806"/>
    </source>
</evidence>
<dbReference type="InterPro" id="IPR000212">
    <property type="entry name" value="DNA_helicase_UvrD/REP"/>
</dbReference>
<dbReference type="InterPro" id="IPR014001">
    <property type="entry name" value="Helicase_ATP-bd"/>
</dbReference>
<dbReference type="GO" id="GO:0043138">
    <property type="term" value="F:3'-5' DNA helicase activity"/>
    <property type="evidence" value="ECO:0007669"/>
    <property type="project" value="TreeGrafter"/>
</dbReference>
<keyword evidence="4" id="KW-0067">ATP-binding</keyword>
<evidence type="ECO:0000256" key="2">
    <source>
        <dbReference type="ARBA" id="ARBA00022801"/>
    </source>
</evidence>
<dbReference type="InterPro" id="IPR027417">
    <property type="entry name" value="P-loop_NTPase"/>
</dbReference>
<evidence type="ECO:0000256" key="5">
    <source>
        <dbReference type="ARBA" id="ARBA00034923"/>
    </source>
</evidence>
<dbReference type="InterPro" id="IPR014016">
    <property type="entry name" value="UvrD-like_ATP-bd"/>
</dbReference>
<dbReference type="SMART" id="SM00487">
    <property type="entry name" value="DEXDc"/>
    <property type="match status" value="1"/>
</dbReference>
<keyword evidence="9" id="KW-1185">Reference proteome</keyword>
<dbReference type="SMART" id="SM00382">
    <property type="entry name" value="AAA"/>
    <property type="match status" value="1"/>
</dbReference>
<dbReference type="PANTHER" id="PTHR11070:SF2">
    <property type="entry name" value="ATP-DEPENDENT DNA HELICASE SRS2"/>
    <property type="match status" value="1"/>
</dbReference>
<dbReference type="AlphaFoldDB" id="A0A1S8D0R0"/>
<dbReference type="PANTHER" id="PTHR11070">
    <property type="entry name" value="UVRD / RECB / PCRA DNA HELICASE FAMILY MEMBER"/>
    <property type="match status" value="1"/>
</dbReference>
<gene>
    <name evidence="8" type="ORF">APZ41_020320</name>
</gene>
<protein>
    <recommendedName>
        <fullName evidence="5">DNA 3'-5' helicase II</fullName>
    </recommendedName>
</protein>
<comment type="caution">
    <text evidence="8">The sequence shown here is derived from an EMBL/GenBank/DDBJ whole genome shotgun (WGS) entry which is preliminary data.</text>
</comment>
<feature type="domain" description="AAA+ ATPase" evidence="6">
    <location>
        <begin position="271"/>
        <end position="582"/>
    </location>
</feature>
<dbReference type="EMBL" id="LLWF02000131">
    <property type="protein sequence ID" value="ONH81354.1"/>
    <property type="molecule type" value="Genomic_DNA"/>
</dbReference>
<dbReference type="SUPFAM" id="SSF52540">
    <property type="entry name" value="P-loop containing nucleoside triphosphate hydrolases"/>
    <property type="match status" value="1"/>
</dbReference>
<organism evidence="8 9">
    <name type="scientific">Roseomonas mucosa</name>
    <dbReference type="NCBI Taxonomy" id="207340"/>
    <lineage>
        <taxon>Bacteria</taxon>
        <taxon>Pseudomonadati</taxon>
        <taxon>Pseudomonadota</taxon>
        <taxon>Alphaproteobacteria</taxon>
        <taxon>Acetobacterales</taxon>
        <taxon>Roseomonadaceae</taxon>
        <taxon>Roseomonas</taxon>
    </lineage>
</organism>
<dbReference type="Gene3D" id="3.40.50.300">
    <property type="entry name" value="P-loop containing nucleotide triphosphate hydrolases"/>
    <property type="match status" value="2"/>
</dbReference>
<keyword evidence="1" id="KW-0547">Nucleotide-binding</keyword>
<evidence type="ECO:0000256" key="4">
    <source>
        <dbReference type="ARBA" id="ARBA00022840"/>
    </source>
</evidence>
<dbReference type="GO" id="GO:0000725">
    <property type="term" value="P:recombinational repair"/>
    <property type="evidence" value="ECO:0007669"/>
    <property type="project" value="TreeGrafter"/>
</dbReference>
<dbReference type="Proteomes" id="UP000054844">
    <property type="component" value="Unassembled WGS sequence"/>
</dbReference>